<dbReference type="HOGENOM" id="CLU_1617023_0_0_9"/>
<name>D3R012_MAGIU</name>
<dbReference type="AlphaFoldDB" id="D3R012"/>
<dbReference type="Proteomes" id="UP000008234">
    <property type="component" value="Chromosome"/>
</dbReference>
<proteinExistence type="predicted"/>
<dbReference type="InterPro" id="IPR046683">
    <property type="entry name" value="DUF6553"/>
</dbReference>
<protein>
    <submittedName>
        <fullName evidence="1">Uncharacterized protein</fullName>
    </submittedName>
</protein>
<evidence type="ECO:0000313" key="2">
    <source>
        <dbReference type="Proteomes" id="UP000008234"/>
    </source>
</evidence>
<gene>
    <name evidence="1" type="ordered locus">HMPREF0868_0177</name>
</gene>
<keyword evidence="2" id="KW-1185">Reference proteome</keyword>
<dbReference type="EMBL" id="CP001850">
    <property type="protein sequence ID" value="ADC90730.1"/>
    <property type="molecule type" value="Genomic_DNA"/>
</dbReference>
<sequence length="164" mass="18690">MAQTLEDFESRKILFEKRFSIKLADIPQIKNKNTVMADKGLYLLNILINCSKQSNFSSKKVAGKNLESLVVFLQKNKVTMSSFKDEVVNLVYLYISLCKSSKKYTSVLFGLGKRKPQSVLNNIWDDLLALKEYYLEPNYDIAYMKCAGEAIVAALNTNEIEEPI</sequence>
<dbReference type="KEGG" id="clo:HMPREF0868_0177"/>
<reference evidence="2" key="1">
    <citation type="submission" date="2009-12" db="EMBL/GenBank/DDBJ databases">
        <title>Sequence of Clostridiales genomosp. BVAB3 str. UPII9-5.</title>
        <authorList>
            <person name="Madupu R."/>
            <person name="Durkin A.S."/>
            <person name="Torralba M."/>
            <person name="Methe B."/>
            <person name="Sutton G.G."/>
            <person name="Strausberg R.L."/>
            <person name="Nelson K.E."/>
        </authorList>
    </citation>
    <scope>NUCLEOTIDE SEQUENCE [LARGE SCALE GENOMIC DNA]</scope>
    <source>
        <strain evidence="2">UPII9-5</strain>
    </source>
</reference>
<organism evidence="1 2">
    <name type="scientific">Mageeibacillus indolicus (strain UPII9-5)</name>
    <name type="common">Clostridiales genomosp. BVAB3 (strain UPII9-5)</name>
    <dbReference type="NCBI Taxonomy" id="699246"/>
    <lineage>
        <taxon>Bacteria</taxon>
        <taxon>Bacillati</taxon>
        <taxon>Bacillota</taxon>
        <taxon>Clostridia</taxon>
        <taxon>Eubacteriales</taxon>
        <taxon>Oscillospiraceae</taxon>
        <taxon>Mageeibacillus</taxon>
    </lineage>
</organism>
<accession>D3R012</accession>
<dbReference type="Pfam" id="PF20190">
    <property type="entry name" value="DUF6553"/>
    <property type="match status" value="1"/>
</dbReference>
<evidence type="ECO:0000313" key="1">
    <source>
        <dbReference type="EMBL" id="ADC90730.1"/>
    </source>
</evidence>